<dbReference type="Gene3D" id="1.10.20.150">
    <property type="match status" value="1"/>
</dbReference>
<dbReference type="Pfam" id="PF15495">
    <property type="entry name" value="Fimbrillin_C"/>
    <property type="match status" value="1"/>
</dbReference>
<dbReference type="PROSITE" id="PS51257">
    <property type="entry name" value="PROKAR_LIPOPROTEIN"/>
    <property type="match status" value="1"/>
</dbReference>
<evidence type="ECO:0000313" key="3">
    <source>
        <dbReference type="EMBL" id="KAA3766800.1"/>
    </source>
</evidence>
<evidence type="ECO:0000259" key="2">
    <source>
        <dbReference type="Pfam" id="PF15495"/>
    </source>
</evidence>
<protein>
    <recommendedName>
        <fullName evidence="2">Minor fimbrium subunit Mfa1 C-terminal domain-containing protein</fullName>
    </recommendedName>
</protein>
<organism evidence="3 4">
    <name type="scientific">Bacteroides salyersiae</name>
    <dbReference type="NCBI Taxonomy" id="291644"/>
    <lineage>
        <taxon>Bacteria</taxon>
        <taxon>Pseudomonadati</taxon>
        <taxon>Bacteroidota</taxon>
        <taxon>Bacteroidia</taxon>
        <taxon>Bacteroidales</taxon>
        <taxon>Bacteroidaceae</taxon>
        <taxon>Bacteroides</taxon>
    </lineage>
</organism>
<dbReference type="Gene3D" id="2.60.40.3690">
    <property type="match status" value="1"/>
</dbReference>
<dbReference type="AlphaFoldDB" id="A0A7J4XKE6"/>
<proteinExistence type="predicted"/>
<reference evidence="3 4" key="1">
    <citation type="journal article" date="2019" name="Nat. Med.">
        <title>A library of human gut bacterial isolates paired with longitudinal multiomics data enables mechanistic microbiome research.</title>
        <authorList>
            <person name="Poyet M."/>
            <person name="Groussin M."/>
            <person name="Gibbons S.M."/>
            <person name="Avila-Pacheco J."/>
            <person name="Jiang X."/>
            <person name="Kearney S.M."/>
            <person name="Perrotta A.R."/>
            <person name="Berdy B."/>
            <person name="Zhao S."/>
            <person name="Lieberman T.D."/>
            <person name="Swanson P.K."/>
            <person name="Smith M."/>
            <person name="Roesemann S."/>
            <person name="Alexander J.E."/>
            <person name="Rich S.A."/>
            <person name="Livny J."/>
            <person name="Vlamakis H."/>
            <person name="Clish C."/>
            <person name="Bullock K."/>
            <person name="Deik A."/>
            <person name="Scott J."/>
            <person name="Pierce K.A."/>
            <person name="Xavier R.J."/>
            <person name="Alm E.J."/>
        </authorList>
    </citation>
    <scope>NUCLEOTIDE SEQUENCE [LARGE SCALE GENOMIC DNA]</scope>
    <source>
        <strain evidence="3 4">BIOML-A10</strain>
    </source>
</reference>
<feature type="chain" id="PRO_5029874569" description="Minor fimbrium subunit Mfa1 C-terminal domain-containing protein" evidence="1">
    <location>
        <begin position="19"/>
        <end position="563"/>
    </location>
</feature>
<dbReference type="EMBL" id="VWMK01000006">
    <property type="protein sequence ID" value="KAA3766800.1"/>
    <property type="molecule type" value="Genomic_DNA"/>
</dbReference>
<gene>
    <name evidence="3" type="ORF">F3F73_07970</name>
</gene>
<name>A0A7J4XKE6_9BACE</name>
<dbReference type="InterPro" id="IPR047786">
    <property type="entry name" value="Mfa1_fim"/>
</dbReference>
<dbReference type="Proteomes" id="UP000422221">
    <property type="component" value="Unassembled WGS sequence"/>
</dbReference>
<evidence type="ECO:0000313" key="4">
    <source>
        <dbReference type="Proteomes" id="UP000422221"/>
    </source>
</evidence>
<comment type="caution">
    <text evidence="3">The sequence shown here is derived from an EMBL/GenBank/DDBJ whole genome shotgun (WGS) entry which is preliminary data.</text>
</comment>
<dbReference type="GO" id="GO:0009418">
    <property type="term" value="C:pilus shaft"/>
    <property type="evidence" value="ECO:0007669"/>
    <property type="project" value="InterPro"/>
</dbReference>
<accession>A0A7J4XKE6</accession>
<dbReference type="Gene3D" id="2.60.40.2580">
    <property type="match status" value="1"/>
</dbReference>
<sequence>MLKIKSILMSLLAVAALASCSNENDDITDGGEKRDYDVAYMSVSVAVPQGTRTRAAGSSGETDALDSETKIKELYLVLFDDQKKVVKADGATAYYTILGESQLSQVDNAPVSPLEPIKVSTESAYLLTIANPGAKLKALLNGIVAGNGYADINKEFSVAEDLAEDDNSYLIAEVADLADKGHGCTMINAGAFDDLISDEWNADCLVDVAASVVKASDYKTDTEAKEAAKGKKATIQIERLASKLAVTLKGDGLTIEIVPSTAKFEFKEWTIDYVNSRFFPFATKTKLTATHTGAAYKSNFYTEDPNFDADGTGKHLVGIISNKIVDYNPKAKWYKHNLLTVAKEEDKNVAYCTENTMAAADQDFGAATRLVLKAVYTPYTDFDDDWYQTFFNGTYINYKNLGELQTAYNDATGIDEADRDAVEKLLVESCDKFINKLNSAFPTAGLAADFKDLTQQSLDDLTITNGGEVAKETGIRWFQKSLNYYYYQIRHDNTTDIGHMAYGKYGVVRNNYYTLNLTKVNGAGTPWYPDVEEPEEEIDKKGAYLHFEIEVAPWISWGTDFEI</sequence>
<dbReference type="RefSeq" id="WP_005932026.1">
    <property type="nucleotide sequence ID" value="NZ_CABKSE010000002.1"/>
</dbReference>
<feature type="domain" description="Minor fimbrium subunit Mfa1 C-terminal" evidence="2">
    <location>
        <begin position="478"/>
        <end position="556"/>
    </location>
</feature>
<evidence type="ECO:0000256" key="1">
    <source>
        <dbReference type="SAM" id="SignalP"/>
    </source>
</evidence>
<keyword evidence="1" id="KW-0732">Signal</keyword>
<dbReference type="InterPro" id="IPR029140">
    <property type="entry name" value="Mfa1_C"/>
</dbReference>
<dbReference type="NCBIfam" id="NF038041">
    <property type="entry name" value="fim_Mfa1_fam"/>
    <property type="match status" value="1"/>
</dbReference>
<feature type="signal peptide" evidence="1">
    <location>
        <begin position="1"/>
        <end position="18"/>
    </location>
</feature>